<gene>
    <name evidence="6 7" type="primary">rsmG</name>
    <name evidence="7" type="ORF">H9900_00570</name>
</gene>
<evidence type="ECO:0000313" key="7">
    <source>
        <dbReference type="EMBL" id="HIV85285.1"/>
    </source>
</evidence>
<keyword evidence="4 6" id="KW-0808">Transferase</keyword>
<dbReference type="FunFam" id="3.40.50.150:FF:000041">
    <property type="entry name" value="Ribosomal RNA small subunit methyltransferase G"/>
    <property type="match status" value="1"/>
</dbReference>
<comment type="caution">
    <text evidence="7">The sequence shown here is derived from an EMBL/GenBank/DDBJ whole genome shotgun (WGS) entry which is preliminary data.</text>
</comment>
<feature type="binding site" evidence="6">
    <location>
        <begin position="128"/>
        <end position="129"/>
    </location>
    <ligand>
        <name>S-adenosyl-L-methionine</name>
        <dbReference type="ChEBI" id="CHEBI:59789"/>
    </ligand>
</feature>
<keyword evidence="2 6" id="KW-0698">rRNA processing</keyword>
<evidence type="ECO:0000256" key="5">
    <source>
        <dbReference type="ARBA" id="ARBA00022691"/>
    </source>
</evidence>
<keyword evidence="3 6" id="KW-0489">Methyltransferase</keyword>
<evidence type="ECO:0000256" key="1">
    <source>
        <dbReference type="ARBA" id="ARBA00022490"/>
    </source>
</evidence>
<evidence type="ECO:0000256" key="2">
    <source>
        <dbReference type="ARBA" id="ARBA00022552"/>
    </source>
</evidence>
<dbReference type="Proteomes" id="UP000824162">
    <property type="component" value="Unassembled WGS sequence"/>
</dbReference>
<dbReference type="EMBL" id="DXIJ01000008">
    <property type="protein sequence ID" value="HIV85285.1"/>
    <property type="molecule type" value="Genomic_DNA"/>
</dbReference>
<feature type="binding site" evidence="6">
    <location>
        <position position="147"/>
    </location>
    <ligand>
        <name>S-adenosyl-L-methionine</name>
        <dbReference type="ChEBI" id="CHEBI:59789"/>
    </ligand>
</feature>
<dbReference type="SUPFAM" id="SSF53335">
    <property type="entry name" value="S-adenosyl-L-methionine-dependent methyltransferases"/>
    <property type="match status" value="1"/>
</dbReference>
<dbReference type="InterPro" id="IPR003682">
    <property type="entry name" value="rRNA_ssu_MeTfrase_G"/>
</dbReference>
<keyword evidence="1 6" id="KW-0963">Cytoplasm</keyword>
<evidence type="ECO:0000313" key="8">
    <source>
        <dbReference type="Proteomes" id="UP000824162"/>
    </source>
</evidence>
<keyword evidence="5 6" id="KW-0949">S-adenosyl-L-methionine</keyword>
<comment type="caution">
    <text evidence="6">Lacks conserved residue(s) required for the propagation of feature annotation.</text>
</comment>
<dbReference type="GO" id="GO:0070043">
    <property type="term" value="F:rRNA (guanine-N7-)-methyltransferase activity"/>
    <property type="evidence" value="ECO:0007669"/>
    <property type="project" value="UniProtKB-UniRule"/>
</dbReference>
<dbReference type="HAMAP" id="MF_00074">
    <property type="entry name" value="16SrRNA_methyltr_G"/>
    <property type="match status" value="1"/>
</dbReference>
<comment type="similarity">
    <text evidence="6">Belongs to the methyltransferase superfamily. RNA methyltransferase RsmG family.</text>
</comment>
<feature type="binding site" evidence="6">
    <location>
        <position position="82"/>
    </location>
    <ligand>
        <name>S-adenosyl-L-methionine</name>
        <dbReference type="ChEBI" id="CHEBI:59789"/>
    </ligand>
</feature>
<dbReference type="EC" id="2.1.1.-" evidence="6"/>
<dbReference type="NCBIfam" id="TIGR00138">
    <property type="entry name" value="rsmG_gidB"/>
    <property type="match status" value="1"/>
</dbReference>
<dbReference type="Gene3D" id="3.40.50.150">
    <property type="entry name" value="Vaccinia Virus protein VP39"/>
    <property type="match status" value="1"/>
</dbReference>
<sequence>MNKELFMKGAAALSLPIDETCLERLMTYSELLKAWNQKINLTAITDDDGIAVKHFLDSVLLLKYIDIKSGVPLADIGTGGGFPGLPLKILRSDISLTLIDSQNKRINFLNAVKDELSLRGVNCVHGRAEELSRKSIYRETFDVVTSRAVANMTALSEYCLPFAAVGGVFVAFKSESAEKEILDSRAIIGTLGGKLADIIKAPLPESGITRIFAVVEKIRHTPEWFPRAAKKIKSRRFV</sequence>
<feature type="binding site" evidence="6">
    <location>
        <position position="77"/>
    </location>
    <ligand>
        <name>S-adenosyl-L-methionine</name>
        <dbReference type="ChEBI" id="CHEBI:59789"/>
    </ligand>
</feature>
<organism evidence="7 8">
    <name type="scientific">Candidatus Monoglobus merdigallinarum</name>
    <dbReference type="NCBI Taxonomy" id="2838698"/>
    <lineage>
        <taxon>Bacteria</taxon>
        <taxon>Bacillati</taxon>
        <taxon>Bacillota</taxon>
        <taxon>Clostridia</taxon>
        <taxon>Monoglobales</taxon>
        <taxon>Monoglobaceae</taxon>
        <taxon>Monoglobus</taxon>
    </lineage>
</organism>
<name>A0A9D1PR05_9FIRM</name>
<evidence type="ECO:0000256" key="4">
    <source>
        <dbReference type="ARBA" id="ARBA00022679"/>
    </source>
</evidence>
<reference evidence="7" key="2">
    <citation type="submission" date="2021-04" db="EMBL/GenBank/DDBJ databases">
        <authorList>
            <person name="Gilroy R."/>
        </authorList>
    </citation>
    <scope>NUCLEOTIDE SEQUENCE</scope>
    <source>
        <strain evidence="7">5790</strain>
    </source>
</reference>
<reference evidence="7" key="1">
    <citation type="journal article" date="2021" name="PeerJ">
        <title>Extensive microbial diversity within the chicken gut microbiome revealed by metagenomics and culture.</title>
        <authorList>
            <person name="Gilroy R."/>
            <person name="Ravi A."/>
            <person name="Getino M."/>
            <person name="Pursley I."/>
            <person name="Horton D.L."/>
            <person name="Alikhan N.F."/>
            <person name="Baker D."/>
            <person name="Gharbi K."/>
            <person name="Hall N."/>
            <person name="Watson M."/>
            <person name="Adriaenssens E.M."/>
            <person name="Foster-Nyarko E."/>
            <person name="Jarju S."/>
            <person name="Secka A."/>
            <person name="Antonio M."/>
            <person name="Oren A."/>
            <person name="Chaudhuri R.R."/>
            <person name="La Ragione R."/>
            <person name="Hildebrand F."/>
            <person name="Pallen M.J."/>
        </authorList>
    </citation>
    <scope>NUCLEOTIDE SEQUENCE</scope>
    <source>
        <strain evidence="7">5790</strain>
    </source>
</reference>
<comment type="function">
    <text evidence="6">Specifically methylates the N7 position of a guanine in 16S rRNA.</text>
</comment>
<dbReference type="InterPro" id="IPR029063">
    <property type="entry name" value="SAM-dependent_MTases_sf"/>
</dbReference>
<evidence type="ECO:0000256" key="6">
    <source>
        <dbReference type="HAMAP-Rule" id="MF_00074"/>
    </source>
</evidence>
<accession>A0A9D1PR05</accession>
<evidence type="ECO:0000256" key="3">
    <source>
        <dbReference type="ARBA" id="ARBA00022603"/>
    </source>
</evidence>
<dbReference type="AlphaFoldDB" id="A0A9D1PR05"/>
<dbReference type="Pfam" id="PF02527">
    <property type="entry name" value="GidB"/>
    <property type="match status" value="1"/>
</dbReference>
<dbReference type="GO" id="GO:0005829">
    <property type="term" value="C:cytosol"/>
    <property type="evidence" value="ECO:0007669"/>
    <property type="project" value="TreeGrafter"/>
</dbReference>
<dbReference type="PANTHER" id="PTHR31760:SF0">
    <property type="entry name" value="S-ADENOSYL-L-METHIONINE-DEPENDENT METHYLTRANSFERASES SUPERFAMILY PROTEIN"/>
    <property type="match status" value="1"/>
</dbReference>
<dbReference type="PANTHER" id="PTHR31760">
    <property type="entry name" value="S-ADENOSYL-L-METHIONINE-DEPENDENT METHYLTRANSFERASES SUPERFAMILY PROTEIN"/>
    <property type="match status" value="1"/>
</dbReference>
<proteinExistence type="inferred from homology"/>
<protein>
    <recommendedName>
        <fullName evidence="6">Ribosomal RNA small subunit methyltransferase G</fullName>
        <ecNumber evidence="6">2.1.1.-</ecNumber>
    </recommendedName>
    <alternativeName>
        <fullName evidence="6">16S rRNA 7-methylguanosine methyltransferase</fullName>
        <shortName evidence="6">16S rRNA m7G methyltransferase</shortName>
    </alternativeName>
</protein>
<comment type="subcellular location">
    <subcellularLocation>
        <location evidence="6">Cytoplasm</location>
    </subcellularLocation>
</comment>